<organism evidence="2 3">
    <name type="scientific">Gordonia terrae</name>
    <dbReference type="NCBI Taxonomy" id="2055"/>
    <lineage>
        <taxon>Bacteria</taxon>
        <taxon>Bacillati</taxon>
        <taxon>Actinomycetota</taxon>
        <taxon>Actinomycetes</taxon>
        <taxon>Mycobacteriales</taxon>
        <taxon>Gordoniaceae</taxon>
        <taxon>Gordonia</taxon>
    </lineage>
</organism>
<keyword evidence="1" id="KW-1133">Transmembrane helix</keyword>
<dbReference type="Proteomes" id="UP000234662">
    <property type="component" value="Unassembled WGS sequence"/>
</dbReference>
<dbReference type="EMBL" id="PKJC01000016">
    <property type="protein sequence ID" value="PKZ64112.1"/>
    <property type="molecule type" value="Genomic_DNA"/>
</dbReference>
<protein>
    <submittedName>
        <fullName evidence="2">Uncharacterized protein</fullName>
    </submittedName>
</protein>
<proteinExistence type="predicted"/>
<gene>
    <name evidence="2" type="ORF">CYJ73_18430</name>
</gene>
<accession>A0A2I1R4Q2</accession>
<keyword evidence="1" id="KW-0812">Transmembrane</keyword>
<dbReference type="AlphaFoldDB" id="A0A2I1R4Q2"/>
<evidence type="ECO:0000313" key="3">
    <source>
        <dbReference type="Proteomes" id="UP000234662"/>
    </source>
</evidence>
<evidence type="ECO:0000313" key="2">
    <source>
        <dbReference type="EMBL" id="PKZ64112.1"/>
    </source>
</evidence>
<name>A0A2I1R4Q2_9ACTN</name>
<comment type="caution">
    <text evidence="2">The sequence shown here is derived from an EMBL/GenBank/DDBJ whole genome shotgun (WGS) entry which is preliminary data.</text>
</comment>
<keyword evidence="1" id="KW-0472">Membrane</keyword>
<reference evidence="2 3" key="1">
    <citation type="submission" date="2017-12" db="EMBL/GenBank/DDBJ databases">
        <title>Phylogenetic diversity of female urinary microbiome.</title>
        <authorList>
            <person name="Thomas-White K."/>
            <person name="Wolfe A.J."/>
        </authorList>
    </citation>
    <scope>NUCLEOTIDE SEQUENCE [LARGE SCALE GENOMIC DNA]</scope>
    <source>
        <strain evidence="2 3">UMB0777</strain>
    </source>
</reference>
<sequence>MIATVLLFVTAAAFFVAATVRREHRVPPRGAVSTDRVSQVITVVAITTTAIACASALLYMVGRI</sequence>
<evidence type="ECO:0000256" key="1">
    <source>
        <dbReference type="SAM" id="Phobius"/>
    </source>
</evidence>
<feature type="transmembrane region" description="Helical" evidence="1">
    <location>
        <begin position="38"/>
        <end position="61"/>
    </location>
</feature>